<protein>
    <recommendedName>
        <fullName evidence="4">HK97 gp10 family phage protein</fullName>
    </recommendedName>
</protein>
<evidence type="ECO:0000256" key="1">
    <source>
        <dbReference type="SAM" id="MobiDB-lite"/>
    </source>
</evidence>
<dbReference type="EMBL" id="JAIGNK010000001">
    <property type="protein sequence ID" value="MBX7457119.1"/>
    <property type="molecule type" value="Genomic_DNA"/>
</dbReference>
<keyword evidence="3" id="KW-1185">Reference proteome</keyword>
<proteinExistence type="predicted"/>
<accession>A0ABS7IZ97</accession>
<name>A0ABS7IZ97_9SPHN</name>
<evidence type="ECO:0008006" key="4">
    <source>
        <dbReference type="Google" id="ProtNLM"/>
    </source>
</evidence>
<evidence type="ECO:0000313" key="3">
    <source>
        <dbReference type="Proteomes" id="UP000783253"/>
    </source>
</evidence>
<reference evidence="2 3" key="1">
    <citation type="submission" date="2021-08" db="EMBL/GenBank/DDBJ databases">
        <title>Comparative Genomics Analysis of the Genus Qipengyuania Reveals Extensive Genetic Diversity and Metabolic Versatility, Including the Description of Fifteen Novel Species.</title>
        <authorList>
            <person name="Liu Y."/>
        </authorList>
    </citation>
    <scope>NUCLEOTIDE SEQUENCE [LARGE SCALE GENOMIC DNA]</scope>
    <source>
        <strain evidence="2 3">1NDH17</strain>
    </source>
</reference>
<organism evidence="2 3">
    <name type="scientific">Qipengyuania polymorpha</name>
    <dbReference type="NCBI Taxonomy" id="2867234"/>
    <lineage>
        <taxon>Bacteria</taxon>
        <taxon>Pseudomonadati</taxon>
        <taxon>Pseudomonadota</taxon>
        <taxon>Alphaproteobacteria</taxon>
        <taxon>Sphingomonadales</taxon>
        <taxon>Erythrobacteraceae</taxon>
        <taxon>Qipengyuania</taxon>
    </lineage>
</organism>
<dbReference type="RefSeq" id="WP_221572467.1">
    <property type="nucleotide sequence ID" value="NZ_JAIGNK010000001.1"/>
</dbReference>
<sequence>MDLNELLHAHQVAVMQASARGDDADRDGHFAKVAEYARRVRALRKMDPMISDKTTPPEGPPEIIYGTYAGDAGKPSGAQPIDSWEDEGGAVRHPHTPMPEGVAMTTVRHYHVGPYVYQDLDLAVAEHLRQLSARDHGPA</sequence>
<comment type="caution">
    <text evidence="2">The sequence shown here is derived from an EMBL/GenBank/DDBJ whole genome shotgun (WGS) entry which is preliminary data.</text>
</comment>
<gene>
    <name evidence="2" type="ORF">K3152_02570</name>
</gene>
<feature type="region of interest" description="Disordered" evidence="1">
    <location>
        <begin position="47"/>
        <end position="100"/>
    </location>
</feature>
<evidence type="ECO:0000313" key="2">
    <source>
        <dbReference type="EMBL" id="MBX7457119.1"/>
    </source>
</evidence>
<dbReference type="Proteomes" id="UP000783253">
    <property type="component" value="Unassembled WGS sequence"/>
</dbReference>